<comment type="caution">
    <text evidence="3">Lacks conserved residue(s) required for the propagation of feature annotation.</text>
</comment>
<dbReference type="Pfam" id="PF02191">
    <property type="entry name" value="OLF"/>
    <property type="match status" value="1"/>
</dbReference>
<evidence type="ECO:0000256" key="2">
    <source>
        <dbReference type="ARBA" id="ARBA00022525"/>
    </source>
</evidence>
<proteinExistence type="predicted"/>
<evidence type="ECO:0000256" key="4">
    <source>
        <dbReference type="SAM" id="MobiDB-lite"/>
    </source>
</evidence>
<evidence type="ECO:0000313" key="7">
    <source>
        <dbReference type="Proteomes" id="UP001652583"/>
    </source>
</evidence>
<organism evidence="7 8">
    <name type="scientific">Acinonyx jubatus</name>
    <name type="common">Cheetah</name>
    <dbReference type="NCBI Taxonomy" id="32536"/>
    <lineage>
        <taxon>Eukaryota</taxon>
        <taxon>Metazoa</taxon>
        <taxon>Chordata</taxon>
        <taxon>Craniata</taxon>
        <taxon>Vertebrata</taxon>
        <taxon>Euteleostomi</taxon>
        <taxon>Mammalia</taxon>
        <taxon>Eutheria</taxon>
        <taxon>Laurasiatheria</taxon>
        <taxon>Carnivora</taxon>
        <taxon>Feliformia</taxon>
        <taxon>Felidae</taxon>
        <taxon>Felinae</taxon>
        <taxon>Acinonyx</taxon>
    </lineage>
</organism>
<name>A0ABM3NJH1_ACIJB</name>
<gene>
    <name evidence="8" type="primary">LOC128311847</name>
</gene>
<dbReference type="GeneID" id="128311847"/>
<dbReference type="PANTHER" id="PTHR23192">
    <property type="entry name" value="OLFACTOMEDIN-RELATED"/>
    <property type="match status" value="1"/>
</dbReference>
<evidence type="ECO:0000256" key="3">
    <source>
        <dbReference type="PROSITE-ProRule" id="PRU00446"/>
    </source>
</evidence>
<feature type="chain" id="PRO_5046726448" evidence="5">
    <location>
        <begin position="20"/>
        <end position="440"/>
    </location>
</feature>
<feature type="signal peptide" evidence="5">
    <location>
        <begin position="1"/>
        <end position="19"/>
    </location>
</feature>
<dbReference type="SMART" id="SM00284">
    <property type="entry name" value="OLF"/>
    <property type="match status" value="1"/>
</dbReference>
<accession>A0ABM3NJH1</accession>
<dbReference type="PROSITE" id="PS51132">
    <property type="entry name" value="OLF"/>
    <property type="match status" value="1"/>
</dbReference>
<feature type="domain" description="Olfactomedin-like" evidence="6">
    <location>
        <begin position="148"/>
        <end position="409"/>
    </location>
</feature>
<evidence type="ECO:0000313" key="8">
    <source>
        <dbReference type="RefSeq" id="XP_053059575.1"/>
    </source>
</evidence>
<reference evidence="8" key="1">
    <citation type="submission" date="2025-08" db="UniProtKB">
        <authorList>
            <consortium name="RefSeq"/>
        </authorList>
    </citation>
    <scope>IDENTIFICATION</scope>
    <source>
        <tissue evidence="8">Blood</tissue>
    </source>
</reference>
<evidence type="ECO:0000256" key="5">
    <source>
        <dbReference type="SAM" id="SignalP"/>
    </source>
</evidence>
<keyword evidence="7" id="KW-1185">Reference proteome</keyword>
<keyword evidence="2" id="KW-0964">Secreted</keyword>
<keyword evidence="5" id="KW-0732">Signal</keyword>
<feature type="region of interest" description="Disordered" evidence="4">
    <location>
        <begin position="130"/>
        <end position="150"/>
    </location>
</feature>
<sequence>MQSSLALLITILLLPLALPGQPQSLREESTPSSVNCSQTQSVHELVPGSMGKDGLCHCVVHLANDLIPLKKLEQLQSTAQELMDKYDQELLRVANASLILKLLADSDQHDLCALRQEVDSLKDQLRECEREKQEVASGHSGPPLPPGSCDHGGLQKVSRPFVVQLNWRGFAHKAGTWGRDSAPNPDSSLYWVAPMTTDNRYFDYYQMYKSYDDLVLMKNYEKRSFGYGDGSGNTVYKNFMYFNYYGTRDIAKLNLSSNTLVLRRPLPSATYNNRFSYVGVPWKDLDFAGDEKGLWVLYATEESKGNLVVSRLNTSTLEVEKTWQTNQYKPAMSGAFMACGVLYALRPRSTHQEEIFYAFDTNTGRERHLSILLDKMLETLHGINYSPLDHKLYVYNDGYLINYDLSFQMLKHKPSKLPAEKFSWFPIAPKPVKPNKTSSP</sequence>
<protein>
    <submittedName>
        <fullName evidence="8">Olfactomedin-4-like isoform X1</fullName>
    </submittedName>
</protein>
<evidence type="ECO:0000256" key="1">
    <source>
        <dbReference type="ARBA" id="ARBA00004613"/>
    </source>
</evidence>
<comment type="subcellular location">
    <subcellularLocation>
        <location evidence="1">Secreted</location>
    </subcellularLocation>
</comment>
<dbReference type="PANTHER" id="PTHR23192:SF32">
    <property type="entry name" value="OLFACTOMEDIN 5"/>
    <property type="match status" value="1"/>
</dbReference>
<dbReference type="InterPro" id="IPR003112">
    <property type="entry name" value="Olfac-like_dom"/>
</dbReference>
<evidence type="ECO:0000259" key="6">
    <source>
        <dbReference type="PROSITE" id="PS51132"/>
    </source>
</evidence>
<dbReference type="Proteomes" id="UP001652583">
    <property type="component" value="Chromosome D1"/>
</dbReference>
<dbReference type="RefSeq" id="XP_053059575.1">
    <property type="nucleotide sequence ID" value="XM_053203600.1"/>
</dbReference>
<dbReference type="InterPro" id="IPR050605">
    <property type="entry name" value="Olfactomedin-like_domain"/>
</dbReference>